<dbReference type="InterPro" id="IPR001734">
    <property type="entry name" value="Na/solute_symporter"/>
</dbReference>
<accession>A0A2M7G477</accession>
<dbReference type="CDD" id="cd11474">
    <property type="entry name" value="SLC5sbd_CHT"/>
    <property type="match status" value="1"/>
</dbReference>
<feature type="transmembrane region" description="Helical" evidence="8">
    <location>
        <begin position="310"/>
        <end position="333"/>
    </location>
</feature>
<dbReference type="GO" id="GO:0022857">
    <property type="term" value="F:transmembrane transporter activity"/>
    <property type="evidence" value="ECO:0007669"/>
    <property type="project" value="InterPro"/>
</dbReference>
<dbReference type="Gene3D" id="1.20.1730.10">
    <property type="entry name" value="Sodium/glucose cotransporter"/>
    <property type="match status" value="1"/>
</dbReference>
<comment type="subcellular location">
    <subcellularLocation>
        <location evidence="1">Membrane</location>
        <topology evidence="1">Multi-pass membrane protein</topology>
    </subcellularLocation>
</comment>
<feature type="transmembrane region" description="Helical" evidence="8">
    <location>
        <begin position="43"/>
        <end position="61"/>
    </location>
</feature>
<dbReference type="EMBL" id="PFFQ01000037">
    <property type="protein sequence ID" value="PIW16660.1"/>
    <property type="molecule type" value="Genomic_DNA"/>
</dbReference>
<dbReference type="InterPro" id="IPR038377">
    <property type="entry name" value="Na/Glc_symporter_sf"/>
</dbReference>
<evidence type="ECO:0000256" key="1">
    <source>
        <dbReference type="ARBA" id="ARBA00004141"/>
    </source>
</evidence>
<evidence type="ECO:0000256" key="6">
    <source>
        <dbReference type="ARBA" id="ARBA00023136"/>
    </source>
</evidence>
<evidence type="ECO:0000256" key="8">
    <source>
        <dbReference type="SAM" id="Phobius"/>
    </source>
</evidence>
<feature type="transmembrane region" description="Helical" evidence="8">
    <location>
        <begin position="433"/>
        <end position="452"/>
    </location>
</feature>
<feature type="transmembrane region" description="Helical" evidence="8">
    <location>
        <begin position="180"/>
        <end position="199"/>
    </location>
</feature>
<comment type="caution">
    <text evidence="9">The sequence shown here is derived from an EMBL/GenBank/DDBJ whole genome shotgun (WGS) entry which is preliminary data.</text>
</comment>
<protein>
    <submittedName>
        <fullName evidence="9">Sodium:solute symporter</fullName>
    </submittedName>
</protein>
<keyword evidence="5 8" id="KW-1133">Transmembrane helix</keyword>
<evidence type="ECO:0000256" key="3">
    <source>
        <dbReference type="ARBA" id="ARBA00022448"/>
    </source>
</evidence>
<feature type="transmembrane region" description="Helical" evidence="8">
    <location>
        <begin position="119"/>
        <end position="140"/>
    </location>
</feature>
<evidence type="ECO:0000256" key="4">
    <source>
        <dbReference type="ARBA" id="ARBA00022692"/>
    </source>
</evidence>
<dbReference type="GO" id="GO:0005886">
    <property type="term" value="C:plasma membrane"/>
    <property type="evidence" value="ECO:0007669"/>
    <property type="project" value="TreeGrafter"/>
</dbReference>
<dbReference type="Proteomes" id="UP000231019">
    <property type="component" value="Unassembled WGS sequence"/>
</dbReference>
<comment type="similarity">
    <text evidence="2 7">Belongs to the sodium:solute symporter (SSF) (TC 2.A.21) family.</text>
</comment>
<feature type="transmembrane region" description="Helical" evidence="8">
    <location>
        <begin position="354"/>
        <end position="374"/>
    </location>
</feature>
<dbReference type="PANTHER" id="PTHR48086">
    <property type="entry name" value="SODIUM/PROLINE SYMPORTER-RELATED"/>
    <property type="match status" value="1"/>
</dbReference>
<name>A0A2M7G477_9BACT</name>
<evidence type="ECO:0000313" key="9">
    <source>
        <dbReference type="EMBL" id="PIW16660.1"/>
    </source>
</evidence>
<keyword evidence="4 8" id="KW-0812">Transmembrane</keyword>
<reference evidence="9 10" key="1">
    <citation type="submission" date="2017-09" db="EMBL/GenBank/DDBJ databases">
        <title>Depth-based differentiation of microbial function through sediment-hosted aquifers and enrichment of novel symbionts in the deep terrestrial subsurface.</title>
        <authorList>
            <person name="Probst A.J."/>
            <person name="Ladd B."/>
            <person name="Jarett J.K."/>
            <person name="Geller-Mcgrath D.E."/>
            <person name="Sieber C.M."/>
            <person name="Emerson J.B."/>
            <person name="Anantharaman K."/>
            <person name="Thomas B.C."/>
            <person name="Malmstrom R."/>
            <person name="Stieglmeier M."/>
            <person name="Klingl A."/>
            <person name="Woyke T."/>
            <person name="Ryan C.M."/>
            <person name="Banfield J.F."/>
        </authorList>
    </citation>
    <scope>NUCLEOTIDE SEQUENCE [LARGE SCALE GENOMIC DNA]</scope>
    <source>
        <strain evidence="9">CG17_big_fil_post_rev_8_21_14_2_50_48_46</strain>
    </source>
</reference>
<evidence type="ECO:0000256" key="7">
    <source>
        <dbReference type="RuleBase" id="RU362091"/>
    </source>
</evidence>
<dbReference type="PROSITE" id="PS50283">
    <property type="entry name" value="NA_SOLUT_SYMP_3"/>
    <property type="match status" value="1"/>
</dbReference>
<keyword evidence="3" id="KW-0813">Transport</keyword>
<dbReference type="InterPro" id="IPR050277">
    <property type="entry name" value="Sodium:Solute_Symporter"/>
</dbReference>
<gene>
    <name evidence="9" type="ORF">COW36_12915</name>
</gene>
<dbReference type="Pfam" id="PF00474">
    <property type="entry name" value="SSF"/>
    <property type="match status" value="1"/>
</dbReference>
<feature type="transmembrane region" description="Helical" evidence="8">
    <location>
        <begin position="81"/>
        <end position="98"/>
    </location>
</feature>
<feature type="transmembrane region" description="Helical" evidence="8">
    <location>
        <begin position="152"/>
        <end position="173"/>
    </location>
</feature>
<sequence>MTHLPLLIAILIFLAVIMGIALFSNGKMETEEDFLVGGRSFNIWLTTFCLFSTWFGAGTLITATDEIAHKGLVSTALEPYGAGMCLILAGLFFAKPLWDLQLLTFSDFYRLKFGPKAEMVTVLLTVPTYVGWIAVQLIALSQILSTFFPLPSGLFIVLVALISLFLTITGGIWSVSLTDSFQMFIIVLGLVYLFCRIAFWGNQSFDALLAGIPKEYWVVMPLDKFSHTVQWFGVFCVAALGNLTGQDLGQRIFSAKSAQVAKTGTLLAGVAYMLVGSLPVFFGLTAFKTLGPNFQGSVIPLLIKNYLDPISTIILMLTILSVVLSTITSALLAPASVLAHNLLKKYFQKVSTLVLCRYAVLIVTGLSVAIAFMGSNVYGLLESSYAVGLVGFFAPLYIGLKSQKLDESSCLFSMLIGMLFWLPDLFIETEWPMALLGTLMSFVAYYLHYHFLRKKPELSAS</sequence>
<feature type="transmembrane region" description="Helical" evidence="8">
    <location>
        <begin position="228"/>
        <end position="245"/>
    </location>
</feature>
<dbReference type="AlphaFoldDB" id="A0A2M7G477"/>
<feature type="transmembrane region" description="Helical" evidence="8">
    <location>
        <begin position="380"/>
        <end position="398"/>
    </location>
</feature>
<evidence type="ECO:0000313" key="10">
    <source>
        <dbReference type="Proteomes" id="UP000231019"/>
    </source>
</evidence>
<feature type="transmembrane region" description="Helical" evidence="8">
    <location>
        <begin position="410"/>
        <end position="427"/>
    </location>
</feature>
<feature type="transmembrane region" description="Helical" evidence="8">
    <location>
        <begin position="266"/>
        <end position="290"/>
    </location>
</feature>
<keyword evidence="6 8" id="KW-0472">Membrane</keyword>
<dbReference type="PANTHER" id="PTHR48086:SF7">
    <property type="entry name" value="SODIUM-SOLUTE SYMPORTER-RELATED"/>
    <property type="match status" value="1"/>
</dbReference>
<organism evidence="9 10">
    <name type="scientific">bacterium (Candidatus Blackallbacteria) CG17_big_fil_post_rev_8_21_14_2_50_48_46</name>
    <dbReference type="NCBI Taxonomy" id="2014261"/>
    <lineage>
        <taxon>Bacteria</taxon>
        <taxon>Candidatus Blackallbacteria</taxon>
    </lineage>
</organism>
<evidence type="ECO:0000256" key="5">
    <source>
        <dbReference type="ARBA" id="ARBA00022989"/>
    </source>
</evidence>
<evidence type="ECO:0000256" key="2">
    <source>
        <dbReference type="ARBA" id="ARBA00006434"/>
    </source>
</evidence>
<proteinExistence type="inferred from homology"/>
<feature type="transmembrane region" description="Helical" evidence="8">
    <location>
        <begin position="6"/>
        <end position="23"/>
    </location>
</feature>